<reference evidence="4 5" key="1">
    <citation type="journal article" date="2021" name="Int. J. Syst. Evol. Microbiol.">
        <title>Amazonocrinis nigriterrae gen. nov., sp. nov., Atlanticothrix silvestris gen. nov., sp. nov. and Dendronalium phyllosphericum gen. nov., sp. nov., nostocacean cyanobacteria from Brazilian environments.</title>
        <authorList>
            <person name="Alvarenga D.O."/>
            <person name="Andreote A.P.D."/>
            <person name="Branco L.H.Z."/>
            <person name="Delbaje E."/>
            <person name="Cruz R.B."/>
            <person name="Varani A.M."/>
            <person name="Fiore M.F."/>
        </authorList>
    </citation>
    <scope>NUCLEOTIDE SEQUENCE [LARGE SCALE GENOMIC DNA]</scope>
    <source>
        <strain evidence="4 5">CENA67</strain>
    </source>
</reference>
<dbReference type="Gene3D" id="3.40.50.150">
    <property type="entry name" value="Vaccinia Virus protein VP39"/>
    <property type="match status" value="1"/>
</dbReference>
<keyword evidence="2" id="KW-0808">Transferase</keyword>
<sequence length="220" mass="24410">MTTQTLGLEPILYNYLVSVSLREPEILTQLRQETAQYPIGRMQIAPEQGQLMALLVQLMGAKKTLDIGVFTGYSSLVVALALPTTGKVVACDISEEFTAIARRYWQQAGVADKIDLHIAPALETLDRLLAAGEAESFDFAFIDADKSNYENYYERSLQLVRSGGLIAIDNVLWSGRVADPQVQDNRTKKIRAFNQKLHQDQRISLSLIPIADGLTLALKN</sequence>
<dbReference type="AlphaFoldDB" id="A0A8J7HRC7"/>
<organism evidence="4 5">
    <name type="scientific">Amazonocrinis nigriterrae CENA67</name>
    <dbReference type="NCBI Taxonomy" id="2794033"/>
    <lineage>
        <taxon>Bacteria</taxon>
        <taxon>Bacillati</taxon>
        <taxon>Cyanobacteriota</taxon>
        <taxon>Cyanophyceae</taxon>
        <taxon>Nostocales</taxon>
        <taxon>Nostocaceae</taxon>
        <taxon>Amazonocrinis</taxon>
        <taxon>Amazonocrinis nigriterrae</taxon>
    </lineage>
</organism>
<dbReference type="PANTHER" id="PTHR10509">
    <property type="entry name" value="O-METHYLTRANSFERASE-RELATED"/>
    <property type="match status" value="1"/>
</dbReference>
<proteinExistence type="predicted"/>
<evidence type="ECO:0000256" key="1">
    <source>
        <dbReference type="ARBA" id="ARBA00022603"/>
    </source>
</evidence>
<dbReference type="InterPro" id="IPR029063">
    <property type="entry name" value="SAM-dependent_MTases_sf"/>
</dbReference>
<dbReference type="Proteomes" id="UP000632766">
    <property type="component" value="Unassembled WGS sequence"/>
</dbReference>
<keyword evidence="1 4" id="KW-0489">Methyltransferase</keyword>
<dbReference type="PROSITE" id="PS51682">
    <property type="entry name" value="SAM_OMT_I"/>
    <property type="match status" value="1"/>
</dbReference>
<protein>
    <submittedName>
        <fullName evidence="4">Class I SAM-dependent methyltransferase</fullName>
    </submittedName>
</protein>
<dbReference type="GO" id="GO:0008171">
    <property type="term" value="F:O-methyltransferase activity"/>
    <property type="evidence" value="ECO:0007669"/>
    <property type="project" value="InterPro"/>
</dbReference>
<dbReference type="EMBL" id="JAECZC010000014">
    <property type="protein sequence ID" value="MBH8562635.1"/>
    <property type="molecule type" value="Genomic_DNA"/>
</dbReference>
<dbReference type="PANTHER" id="PTHR10509:SF14">
    <property type="entry name" value="CAFFEOYL-COA O-METHYLTRANSFERASE 3-RELATED"/>
    <property type="match status" value="1"/>
</dbReference>
<dbReference type="Pfam" id="PF01596">
    <property type="entry name" value="Methyltransf_3"/>
    <property type="match status" value="1"/>
</dbReference>
<dbReference type="CDD" id="cd02440">
    <property type="entry name" value="AdoMet_MTases"/>
    <property type="match status" value="1"/>
</dbReference>
<dbReference type="SUPFAM" id="SSF53335">
    <property type="entry name" value="S-adenosyl-L-methionine-dependent methyltransferases"/>
    <property type="match status" value="1"/>
</dbReference>
<evidence type="ECO:0000313" key="4">
    <source>
        <dbReference type="EMBL" id="MBH8562635.1"/>
    </source>
</evidence>
<dbReference type="InterPro" id="IPR050362">
    <property type="entry name" value="Cation-dep_OMT"/>
</dbReference>
<gene>
    <name evidence="4" type="ORF">I8748_10665</name>
</gene>
<name>A0A8J7HRC7_9NOST</name>
<dbReference type="InterPro" id="IPR002935">
    <property type="entry name" value="SAM_O-MeTrfase"/>
</dbReference>
<evidence type="ECO:0000256" key="2">
    <source>
        <dbReference type="ARBA" id="ARBA00022679"/>
    </source>
</evidence>
<comment type="caution">
    <text evidence="4">The sequence shown here is derived from an EMBL/GenBank/DDBJ whole genome shotgun (WGS) entry which is preliminary data.</text>
</comment>
<dbReference type="GO" id="GO:0008757">
    <property type="term" value="F:S-adenosylmethionine-dependent methyltransferase activity"/>
    <property type="evidence" value="ECO:0007669"/>
    <property type="project" value="TreeGrafter"/>
</dbReference>
<dbReference type="GO" id="GO:0032259">
    <property type="term" value="P:methylation"/>
    <property type="evidence" value="ECO:0007669"/>
    <property type="project" value="UniProtKB-KW"/>
</dbReference>
<evidence type="ECO:0000256" key="3">
    <source>
        <dbReference type="ARBA" id="ARBA00022691"/>
    </source>
</evidence>
<keyword evidence="5" id="KW-1185">Reference proteome</keyword>
<accession>A0A8J7HRC7</accession>
<dbReference type="RefSeq" id="WP_198124540.1">
    <property type="nucleotide sequence ID" value="NZ_JAECZC010000014.1"/>
</dbReference>
<keyword evidence="3" id="KW-0949">S-adenosyl-L-methionine</keyword>
<evidence type="ECO:0000313" key="5">
    <source>
        <dbReference type="Proteomes" id="UP000632766"/>
    </source>
</evidence>